<dbReference type="GO" id="GO:0005737">
    <property type="term" value="C:cytoplasm"/>
    <property type="evidence" value="ECO:0007669"/>
    <property type="project" value="TreeGrafter"/>
</dbReference>
<dbReference type="GO" id="GO:0051015">
    <property type="term" value="F:actin filament binding"/>
    <property type="evidence" value="ECO:0007669"/>
    <property type="project" value="TreeGrafter"/>
</dbReference>
<name>A0A7S4I4L1_9STRA</name>
<feature type="compositionally biased region" description="Basic and acidic residues" evidence="3">
    <location>
        <begin position="565"/>
        <end position="574"/>
    </location>
</feature>
<keyword evidence="2" id="KW-0040">ANK repeat</keyword>
<sequence length="574" mass="61990">MAPMAFDASPTSVIHSTRAEHQEEEVEVGYHGPERKGMSSVGGGGGDGRSPTPPPAAPLDAATNDSRSSPCSSSSVSTPVASGRTPGRFVGAPGPSALASASAIHFQPDLLAEALDELESATNGGGKNGNGLPHHDPHSLSSMASNEMTEREVAYASGATKLFLTIEECRWDDAMTICRERPEQARIWVKSSGSDQTSFDWSVWKRLPIHEACRRQPPPILISSLLDAYPSSCAAKTHFGELPLHLAIGCGSNPESIHLLLASYPNAVSKPDDAGRTPFDLIDEGIEEEDRAVVLGSLERCFAAQHQIEAEWSARLSLLTKRHEAEVDRLVRENRKRLVVKDMALSELAREVQAGTERLGGAAAEADEREAEIQRRTRAERALAKQARVAEGEVSRLRSANRDLKKRLGDLDGTVLRHETTIERLNGRVVSLSQDLRSVCSMHDDLVRNDVRTVEQEMVKLIRLQKGFLNNVRDRGESIRTILTEADIEAPSGPSTPARSIGLGSTGSGAESSGDESSLGSPMSRQMRGRDPSSSPSKLVMEDGATERAAAMATTHLKQQQLLEGEGREEKSNE</sequence>
<evidence type="ECO:0000256" key="2">
    <source>
        <dbReference type="ARBA" id="ARBA00023043"/>
    </source>
</evidence>
<feature type="compositionally biased region" description="Low complexity" evidence="3">
    <location>
        <begin position="58"/>
        <end position="82"/>
    </location>
</feature>
<dbReference type="PANTHER" id="PTHR24153">
    <property type="entry name" value="ESPIN"/>
    <property type="match status" value="1"/>
</dbReference>
<reference evidence="4" key="1">
    <citation type="submission" date="2021-01" db="EMBL/GenBank/DDBJ databases">
        <authorList>
            <person name="Corre E."/>
            <person name="Pelletier E."/>
            <person name="Niang G."/>
            <person name="Scheremetjew M."/>
            <person name="Finn R."/>
            <person name="Kale V."/>
            <person name="Holt S."/>
            <person name="Cochrane G."/>
            <person name="Meng A."/>
            <person name="Brown T."/>
            <person name="Cohen L."/>
        </authorList>
    </citation>
    <scope>NUCLEOTIDE SEQUENCE</scope>
    <source>
        <strain evidence="4">Isolate 1302-5</strain>
    </source>
</reference>
<feature type="region of interest" description="Disordered" evidence="3">
    <location>
        <begin position="120"/>
        <end position="142"/>
    </location>
</feature>
<feature type="region of interest" description="Disordered" evidence="3">
    <location>
        <begin position="1"/>
        <end position="93"/>
    </location>
</feature>
<dbReference type="InterPro" id="IPR036770">
    <property type="entry name" value="Ankyrin_rpt-contain_sf"/>
</dbReference>
<evidence type="ECO:0000256" key="3">
    <source>
        <dbReference type="SAM" id="MobiDB-lite"/>
    </source>
</evidence>
<dbReference type="EMBL" id="HBKQ01010782">
    <property type="protein sequence ID" value="CAE2218071.1"/>
    <property type="molecule type" value="Transcribed_RNA"/>
</dbReference>
<dbReference type="GO" id="GO:0051017">
    <property type="term" value="P:actin filament bundle assembly"/>
    <property type="evidence" value="ECO:0007669"/>
    <property type="project" value="TreeGrafter"/>
</dbReference>
<evidence type="ECO:0000313" key="4">
    <source>
        <dbReference type="EMBL" id="CAE2218071.1"/>
    </source>
</evidence>
<feature type="compositionally biased region" description="Low complexity" evidence="3">
    <location>
        <begin position="508"/>
        <end position="521"/>
    </location>
</feature>
<feature type="region of interest" description="Disordered" evidence="3">
    <location>
        <begin position="485"/>
        <end position="574"/>
    </location>
</feature>
<dbReference type="AlphaFoldDB" id="A0A7S4I4L1"/>
<organism evidence="4">
    <name type="scientific">Odontella aurita</name>
    <dbReference type="NCBI Taxonomy" id="265563"/>
    <lineage>
        <taxon>Eukaryota</taxon>
        <taxon>Sar</taxon>
        <taxon>Stramenopiles</taxon>
        <taxon>Ochrophyta</taxon>
        <taxon>Bacillariophyta</taxon>
        <taxon>Mediophyceae</taxon>
        <taxon>Biddulphiophycidae</taxon>
        <taxon>Eupodiscales</taxon>
        <taxon>Odontellaceae</taxon>
        <taxon>Odontella</taxon>
    </lineage>
</organism>
<protein>
    <submittedName>
        <fullName evidence="4">Uncharacterized protein</fullName>
    </submittedName>
</protein>
<dbReference type="InterPro" id="IPR052420">
    <property type="entry name" value="Espin/Espin-like"/>
</dbReference>
<accession>A0A7S4I4L1</accession>
<gene>
    <name evidence="4" type="ORF">OAUR00152_LOCUS7239</name>
</gene>
<dbReference type="PANTHER" id="PTHR24153:SF8">
    <property type="entry name" value="FORKED, ISOFORM F"/>
    <property type="match status" value="1"/>
</dbReference>
<proteinExistence type="predicted"/>
<dbReference type="Gene3D" id="1.25.40.20">
    <property type="entry name" value="Ankyrin repeat-containing domain"/>
    <property type="match status" value="1"/>
</dbReference>
<keyword evidence="1" id="KW-0677">Repeat</keyword>
<dbReference type="SUPFAM" id="SSF48403">
    <property type="entry name" value="Ankyrin repeat"/>
    <property type="match status" value="1"/>
</dbReference>
<evidence type="ECO:0000256" key="1">
    <source>
        <dbReference type="ARBA" id="ARBA00022737"/>
    </source>
</evidence>